<evidence type="ECO:0000256" key="1">
    <source>
        <dbReference type="SAM" id="MobiDB-lite"/>
    </source>
</evidence>
<accession>A0A8J2K5H6</accession>
<evidence type="ECO:0000313" key="3">
    <source>
        <dbReference type="Proteomes" id="UP000708208"/>
    </source>
</evidence>
<feature type="compositionally biased region" description="Polar residues" evidence="1">
    <location>
        <begin position="11"/>
        <end position="26"/>
    </location>
</feature>
<proteinExistence type="predicted"/>
<organism evidence="2 3">
    <name type="scientific">Allacma fusca</name>
    <dbReference type="NCBI Taxonomy" id="39272"/>
    <lineage>
        <taxon>Eukaryota</taxon>
        <taxon>Metazoa</taxon>
        <taxon>Ecdysozoa</taxon>
        <taxon>Arthropoda</taxon>
        <taxon>Hexapoda</taxon>
        <taxon>Collembola</taxon>
        <taxon>Symphypleona</taxon>
        <taxon>Sminthuridae</taxon>
        <taxon>Allacma</taxon>
    </lineage>
</organism>
<dbReference type="Proteomes" id="UP000708208">
    <property type="component" value="Unassembled WGS sequence"/>
</dbReference>
<dbReference type="EMBL" id="CAJVCH010182717">
    <property type="protein sequence ID" value="CAG7729682.1"/>
    <property type="molecule type" value="Genomic_DNA"/>
</dbReference>
<comment type="caution">
    <text evidence="2">The sequence shown here is derived from an EMBL/GenBank/DDBJ whole genome shotgun (WGS) entry which is preliminary data.</text>
</comment>
<name>A0A8J2K5H6_9HEXA</name>
<keyword evidence="3" id="KW-1185">Reference proteome</keyword>
<reference evidence="2" key="1">
    <citation type="submission" date="2021-06" db="EMBL/GenBank/DDBJ databases">
        <authorList>
            <person name="Hodson N. C."/>
            <person name="Mongue J. A."/>
            <person name="Jaron S. K."/>
        </authorList>
    </citation>
    <scope>NUCLEOTIDE SEQUENCE</scope>
</reference>
<evidence type="ECO:0000313" key="2">
    <source>
        <dbReference type="EMBL" id="CAG7729682.1"/>
    </source>
</evidence>
<sequence length="110" mass="12460">MCLDREDLSDTTETMSSNNQKLSTTERVIKRGGGDLDVRDVRVKNSRDLETKINRESGRLYCRVVGGWKATRKKPRDEALGKLSDFCFNPGPCSRKAEQIALLQLTSKLR</sequence>
<gene>
    <name evidence="2" type="ORF">AFUS01_LOCUS18380</name>
</gene>
<dbReference type="AlphaFoldDB" id="A0A8J2K5H6"/>
<feature type="region of interest" description="Disordered" evidence="1">
    <location>
        <begin position="1"/>
        <end position="26"/>
    </location>
</feature>
<protein>
    <submittedName>
        <fullName evidence="2">Uncharacterized protein</fullName>
    </submittedName>
</protein>